<evidence type="ECO:0000313" key="4">
    <source>
        <dbReference type="Proteomes" id="UP001193501"/>
    </source>
</evidence>
<reference evidence="3" key="1">
    <citation type="submission" date="2020-01" db="EMBL/GenBank/DDBJ databases">
        <authorList>
            <person name="Chen W.-M."/>
        </authorList>
    </citation>
    <scope>NUCLEOTIDE SEQUENCE</scope>
    <source>
        <strain evidence="3">CYK-10</strain>
    </source>
</reference>
<protein>
    <recommendedName>
        <fullName evidence="2">DUF6161 domain-containing protein</fullName>
    </recommendedName>
</protein>
<keyword evidence="1" id="KW-0812">Transmembrane</keyword>
<feature type="transmembrane region" description="Helical" evidence="1">
    <location>
        <begin position="65"/>
        <end position="87"/>
    </location>
</feature>
<dbReference type="Proteomes" id="UP001193501">
    <property type="component" value="Unassembled WGS sequence"/>
</dbReference>
<evidence type="ECO:0000259" key="2">
    <source>
        <dbReference type="Pfam" id="PF19658"/>
    </source>
</evidence>
<evidence type="ECO:0000256" key="1">
    <source>
        <dbReference type="SAM" id="Phobius"/>
    </source>
</evidence>
<accession>A0AAE4YDP5</accession>
<dbReference type="EMBL" id="JAABNR010000023">
    <property type="protein sequence ID" value="NBZ89423.1"/>
    <property type="molecule type" value="Genomic_DNA"/>
</dbReference>
<sequence>MKKGLLLRGPVEYWEQKKKRHMNATVLVGCVFLLYCTSGVCSFFSEVIRPAGGLQAYIEQWSGAGLGGLGILAGVAAMFLMLARVIYRIFASQLHLWNDAAERVTVIKTYLALAEKGHAKEEFLAGLMNRLFAPASDGVVKDDLGSVGPIDAVVRQITGR</sequence>
<keyword evidence="1" id="KW-0472">Membrane</keyword>
<feature type="domain" description="DUF6161" evidence="2">
    <location>
        <begin position="4"/>
        <end position="143"/>
    </location>
</feature>
<proteinExistence type="predicted"/>
<feature type="transmembrane region" description="Helical" evidence="1">
    <location>
        <begin position="21"/>
        <end position="45"/>
    </location>
</feature>
<evidence type="ECO:0000313" key="3">
    <source>
        <dbReference type="EMBL" id="NBZ89423.1"/>
    </source>
</evidence>
<dbReference type="InterPro" id="IPR046159">
    <property type="entry name" value="DUF6161"/>
</dbReference>
<keyword evidence="4" id="KW-1185">Reference proteome</keyword>
<dbReference type="AlphaFoldDB" id="A0AAE4YDP5"/>
<organism evidence="3 4">
    <name type="scientific">Stagnihabitans tardus</name>
    <dbReference type="NCBI Taxonomy" id="2699202"/>
    <lineage>
        <taxon>Bacteria</taxon>
        <taxon>Pseudomonadati</taxon>
        <taxon>Pseudomonadota</taxon>
        <taxon>Alphaproteobacteria</taxon>
        <taxon>Rhodobacterales</taxon>
        <taxon>Paracoccaceae</taxon>
        <taxon>Stagnihabitans</taxon>
    </lineage>
</organism>
<dbReference type="Pfam" id="PF19658">
    <property type="entry name" value="DUF6161"/>
    <property type="match status" value="1"/>
</dbReference>
<name>A0AAE4YDP5_9RHOB</name>
<comment type="caution">
    <text evidence="3">The sequence shown here is derived from an EMBL/GenBank/DDBJ whole genome shotgun (WGS) entry which is preliminary data.</text>
</comment>
<gene>
    <name evidence="3" type="ORF">GV832_17690</name>
</gene>
<keyword evidence="1" id="KW-1133">Transmembrane helix</keyword>